<comment type="caution">
    <text evidence="3">The sequence shown here is derived from an EMBL/GenBank/DDBJ whole genome shotgun (WGS) entry which is preliminary data.</text>
</comment>
<gene>
    <name evidence="3" type="ORF">AAH991_32780</name>
</gene>
<dbReference type="PANTHER" id="PTHR11941:SF54">
    <property type="entry name" value="ENOYL-COA HYDRATASE, MITOCHONDRIAL"/>
    <property type="match status" value="1"/>
</dbReference>
<accession>A0ABV0B1U8</accession>
<sequence>MRIDTFGPAGAGVERAAVPDDRTGADLVCERDGHVAVLRLNRPRVRNALGARLVDLLAARLEALDRDPEVRVAVLTGSPPGFCAGSDLKELARLEIGDMVRHEARTGHAARTVQRLGIPVVAAVEGFALGGGFLLATACDVVVTAADARWHLPEVRLGWVPPWGLETLVTRVGPAAAKRLTWGARPLTGADACRLGVADELAEPGRALERAREIAADLAALPPRAVASAKRALGDATAGAAEALDARTTWMFGEDCAHGGIARDSLRAFAREARP</sequence>
<dbReference type="InterPro" id="IPR018376">
    <property type="entry name" value="Enoyl-CoA_hyd/isom_CS"/>
</dbReference>
<dbReference type="EMBL" id="JBDJAW010000040">
    <property type="protein sequence ID" value="MEN3539925.1"/>
    <property type="molecule type" value="Genomic_DNA"/>
</dbReference>
<dbReference type="CDD" id="cd06558">
    <property type="entry name" value="crotonase-like"/>
    <property type="match status" value="1"/>
</dbReference>
<organism evidence="3 4">
    <name type="scientific">Microbispora maris</name>
    <dbReference type="NCBI Taxonomy" id="3144104"/>
    <lineage>
        <taxon>Bacteria</taxon>
        <taxon>Bacillati</taxon>
        <taxon>Actinomycetota</taxon>
        <taxon>Actinomycetes</taxon>
        <taxon>Streptosporangiales</taxon>
        <taxon>Streptosporangiaceae</taxon>
        <taxon>Microbispora</taxon>
    </lineage>
</organism>
<dbReference type="SUPFAM" id="SSF52096">
    <property type="entry name" value="ClpP/crotonase"/>
    <property type="match status" value="1"/>
</dbReference>
<keyword evidence="4" id="KW-1185">Reference proteome</keyword>
<name>A0ABV0B1U8_9ACTN</name>
<dbReference type="Proteomes" id="UP001447516">
    <property type="component" value="Unassembled WGS sequence"/>
</dbReference>
<comment type="similarity">
    <text evidence="1 2">Belongs to the enoyl-CoA hydratase/isomerase family.</text>
</comment>
<dbReference type="PANTHER" id="PTHR11941">
    <property type="entry name" value="ENOYL-COA HYDRATASE-RELATED"/>
    <property type="match status" value="1"/>
</dbReference>
<reference evidence="3 4" key="1">
    <citation type="submission" date="2024-05" db="EMBL/GenBank/DDBJ databases">
        <title>Microbispora sp.ZYX-F-249.</title>
        <authorList>
            <person name="Xie H."/>
        </authorList>
    </citation>
    <scope>NUCLEOTIDE SEQUENCE [LARGE SCALE GENOMIC DNA]</scope>
    <source>
        <strain evidence="3 4">ZYX-F-249</strain>
    </source>
</reference>
<protein>
    <submittedName>
        <fullName evidence="3">Enoyl-CoA hydratase/isomerase family protein</fullName>
    </submittedName>
</protein>
<dbReference type="PROSITE" id="PS00166">
    <property type="entry name" value="ENOYL_COA_HYDRATASE"/>
    <property type="match status" value="1"/>
</dbReference>
<dbReference type="Gene3D" id="3.90.226.10">
    <property type="entry name" value="2-enoyl-CoA Hydratase, Chain A, domain 1"/>
    <property type="match status" value="1"/>
</dbReference>
<dbReference type="InterPro" id="IPR001753">
    <property type="entry name" value="Enoyl-CoA_hydra/iso"/>
</dbReference>
<evidence type="ECO:0000313" key="4">
    <source>
        <dbReference type="Proteomes" id="UP001447516"/>
    </source>
</evidence>
<dbReference type="Pfam" id="PF00378">
    <property type="entry name" value="ECH_1"/>
    <property type="match status" value="1"/>
</dbReference>
<evidence type="ECO:0000256" key="2">
    <source>
        <dbReference type="RuleBase" id="RU003707"/>
    </source>
</evidence>
<dbReference type="InterPro" id="IPR029045">
    <property type="entry name" value="ClpP/crotonase-like_dom_sf"/>
</dbReference>
<evidence type="ECO:0000256" key="1">
    <source>
        <dbReference type="ARBA" id="ARBA00005254"/>
    </source>
</evidence>
<proteinExistence type="inferred from homology"/>
<dbReference type="RefSeq" id="WP_346229799.1">
    <property type="nucleotide sequence ID" value="NZ_JBDJAW010000040.1"/>
</dbReference>
<evidence type="ECO:0000313" key="3">
    <source>
        <dbReference type="EMBL" id="MEN3539925.1"/>
    </source>
</evidence>